<reference evidence="7" key="1">
    <citation type="journal article" date="2019" name="Int. J. Syst. Evol. Microbiol.">
        <title>The Global Catalogue of Microorganisms (GCM) 10K type strain sequencing project: providing services to taxonomists for standard genome sequencing and annotation.</title>
        <authorList>
            <consortium name="The Broad Institute Genomics Platform"/>
            <consortium name="The Broad Institute Genome Sequencing Center for Infectious Disease"/>
            <person name="Wu L."/>
            <person name="Ma J."/>
        </authorList>
    </citation>
    <scope>NUCLEOTIDE SEQUENCE [LARGE SCALE GENOMIC DNA]</scope>
    <source>
        <strain evidence="7">KCTC 52607</strain>
    </source>
</reference>
<dbReference type="Gene3D" id="3.40.50.1820">
    <property type="entry name" value="alpha/beta hydrolase"/>
    <property type="match status" value="1"/>
</dbReference>
<comment type="similarity">
    <text evidence="1 3">Belongs to the type-B carboxylesterase/lipase family.</text>
</comment>
<evidence type="ECO:0000313" key="6">
    <source>
        <dbReference type="EMBL" id="MFC3099024.1"/>
    </source>
</evidence>
<dbReference type="SUPFAM" id="SSF53474">
    <property type="entry name" value="alpha/beta-Hydrolases"/>
    <property type="match status" value="1"/>
</dbReference>
<sequence length="542" mass="57267">MAGVLAATSLAAMPGRSWAQMGEPVVETAQGRLAGLLDADGVASFRGVRYARAQRFMPPQPPESWAGVRAARQFGASAPQTNASPPPGPPYVITAQIPRPEGAPPPPPPLPEDEACQFLNIWTAALGHQVRRPVMVWLHGGLFYGGSGSTIDGSALAASGEVVVVSLNHRLNAFGFTWLGDFDADFAHSGNAGMLDIIAALRWLKQNIAAFGGDPERITVFGTSGGGMKAAFLMASPAAAGMVQRAAAQSGPALRFMEVEQARRATHALFAALDLPQGDVRALQQVPAARLLAAYHSVAAQMRASRFIDLPCFAPVVDGDLLVQHPFAPQPAPQTRAIPMVLGWNAQEMSFFMGADPAGFTLDESGLETRMQGLFGERAAGLLALYRQAYPKASPSRLWIQAHSDYSIMLPVMAQASRRAAAADTHGGADSFVYRLDFQSPALGGKLGALHTLEANLLFNTPRAGTAVLGEGPGPELLAARMSAAWARFAHTGVPDSGLADVPEWSRFDLASQNVMVFDEQCRIEGDPSAAVRAAMADMLDA</sequence>
<evidence type="ECO:0000256" key="2">
    <source>
        <dbReference type="ARBA" id="ARBA00022801"/>
    </source>
</evidence>
<dbReference type="PANTHER" id="PTHR11559">
    <property type="entry name" value="CARBOXYLESTERASE"/>
    <property type="match status" value="1"/>
</dbReference>
<dbReference type="RefSeq" id="WP_336924497.1">
    <property type="nucleotide sequence ID" value="NZ_JBANRO010000001.1"/>
</dbReference>
<evidence type="ECO:0000256" key="1">
    <source>
        <dbReference type="ARBA" id="ARBA00005964"/>
    </source>
</evidence>
<evidence type="ECO:0000313" key="7">
    <source>
        <dbReference type="Proteomes" id="UP001595456"/>
    </source>
</evidence>
<comment type="caution">
    <text evidence="6">The sequence shown here is derived from an EMBL/GenBank/DDBJ whole genome shotgun (WGS) entry which is preliminary data.</text>
</comment>
<accession>A0ABV7E8H9</accession>
<evidence type="ECO:0000256" key="3">
    <source>
        <dbReference type="RuleBase" id="RU361235"/>
    </source>
</evidence>
<organism evidence="6 7">
    <name type="scientific">Alteraurantiacibacter palmitatis</name>
    <dbReference type="NCBI Taxonomy" id="2054628"/>
    <lineage>
        <taxon>Bacteria</taxon>
        <taxon>Pseudomonadati</taxon>
        <taxon>Pseudomonadota</taxon>
        <taxon>Alphaproteobacteria</taxon>
        <taxon>Sphingomonadales</taxon>
        <taxon>Erythrobacteraceae</taxon>
        <taxon>Alteraurantiacibacter</taxon>
    </lineage>
</organism>
<dbReference type="InterPro" id="IPR019826">
    <property type="entry name" value="Carboxylesterase_B_AS"/>
</dbReference>
<evidence type="ECO:0000256" key="4">
    <source>
        <dbReference type="SAM" id="MobiDB-lite"/>
    </source>
</evidence>
<proteinExistence type="inferred from homology"/>
<dbReference type="InterPro" id="IPR050309">
    <property type="entry name" value="Type-B_Carboxylest/Lipase"/>
</dbReference>
<feature type="region of interest" description="Disordered" evidence="4">
    <location>
        <begin position="76"/>
        <end position="109"/>
    </location>
</feature>
<dbReference type="PROSITE" id="PS00122">
    <property type="entry name" value="CARBOXYLESTERASE_B_1"/>
    <property type="match status" value="1"/>
</dbReference>
<feature type="domain" description="Carboxylesterase type B" evidence="5">
    <location>
        <begin position="23"/>
        <end position="522"/>
    </location>
</feature>
<gene>
    <name evidence="6" type="ORF">ACFODU_14600</name>
</gene>
<evidence type="ECO:0000259" key="5">
    <source>
        <dbReference type="Pfam" id="PF00135"/>
    </source>
</evidence>
<keyword evidence="7" id="KW-1185">Reference proteome</keyword>
<keyword evidence="2 3" id="KW-0378">Hydrolase</keyword>
<protein>
    <recommendedName>
        <fullName evidence="3">Carboxylic ester hydrolase</fullName>
        <ecNumber evidence="3">3.1.1.-</ecNumber>
    </recommendedName>
</protein>
<dbReference type="InterPro" id="IPR002018">
    <property type="entry name" value="CarbesteraseB"/>
</dbReference>
<dbReference type="InterPro" id="IPR029058">
    <property type="entry name" value="AB_hydrolase_fold"/>
</dbReference>
<dbReference type="EMBL" id="JBHRST010000022">
    <property type="protein sequence ID" value="MFC3099024.1"/>
    <property type="molecule type" value="Genomic_DNA"/>
</dbReference>
<dbReference type="EC" id="3.1.1.-" evidence="3"/>
<dbReference type="Pfam" id="PF00135">
    <property type="entry name" value="COesterase"/>
    <property type="match status" value="1"/>
</dbReference>
<dbReference type="Proteomes" id="UP001595456">
    <property type="component" value="Unassembled WGS sequence"/>
</dbReference>
<name>A0ABV7E8H9_9SPHN</name>